<sequence>MTSPKRPNKHVIAGIGLVLLAAASALFSGCAGYQVGTRPPEGVKTVYIAPPVNRSGEPMIESRIMHEITRELQQDGTFALASESGADARLEIVLRDYRLQPLAYEDVEEARTREYRMKIRADVTLRRTESGAVIAERAGVLGESDFFVNAPLGGIDLPSSKRIGLIPAAQDLAENIIDAVVERW</sequence>
<accession>A0A0G3EC18</accession>
<name>A0A0G3EC18_9BACT</name>
<gene>
    <name evidence="1" type="ORF">L21SP4_00776</name>
</gene>
<dbReference type="EMBL" id="CP010904">
    <property type="protein sequence ID" value="AKJ64041.1"/>
    <property type="molecule type" value="Genomic_DNA"/>
</dbReference>
<protein>
    <recommendedName>
        <fullName evidence="3">Lipoprotein</fullName>
    </recommendedName>
</protein>
<dbReference type="GO" id="GO:0043165">
    <property type="term" value="P:Gram-negative-bacterium-type cell outer membrane assembly"/>
    <property type="evidence" value="ECO:0007669"/>
    <property type="project" value="InterPro"/>
</dbReference>
<dbReference type="STRING" id="1307763.L21SP4_00776"/>
<dbReference type="Pfam" id="PF04390">
    <property type="entry name" value="LptE"/>
    <property type="match status" value="1"/>
</dbReference>
<dbReference type="GO" id="GO:0019867">
    <property type="term" value="C:outer membrane"/>
    <property type="evidence" value="ECO:0007669"/>
    <property type="project" value="InterPro"/>
</dbReference>
<dbReference type="KEGG" id="vbl:L21SP4_00776"/>
<evidence type="ECO:0000313" key="2">
    <source>
        <dbReference type="Proteomes" id="UP000035268"/>
    </source>
</evidence>
<evidence type="ECO:0000313" key="1">
    <source>
        <dbReference type="EMBL" id="AKJ64041.1"/>
    </source>
</evidence>
<dbReference type="PROSITE" id="PS51257">
    <property type="entry name" value="PROKAR_LIPOPROTEIN"/>
    <property type="match status" value="1"/>
</dbReference>
<organism evidence="1 2">
    <name type="scientific">Kiritimatiella glycovorans</name>
    <dbReference type="NCBI Taxonomy" id="1307763"/>
    <lineage>
        <taxon>Bacteria</taxon>
        <taxon>Pseudomonadati</taxon>
        <taxon>Kiritimatiellota</taxon>
        <taxon>Kiritimatiellia</taxon>
        <taxon>Kiritimatiellales</taxon>
        <taxon>Kiritimatiellaceae</taxon>
        <taxon>Kiritimatiella</taxon>
    </lineage>
</organism>
<reference evidence="1 2" key="2">
    <citation type="journal article" date="2016" name="ISME J.">
        <title>Characterization of the first cultured representative of Verrucomicrobia subdivision 5 indicates the proposal of a novel phylum.</title>
        <authorList>
            <person name="Spring S."/>
            <person name="Bunk B."/>
            <person name="Sproer C."/>
            <person name="Schumann P."/>
            <person name="Rohde M."/>
            <person name="Tindall B.J."/>
            <person name="Klenk H.P."/>
        </authorList>
    </citation>
    <scope>NUCLEOTIDE SEQUENCE [LARGE SCALE GENOMIC DNA]</scope>
    <source>
        <strain evidence="1 2">L21-Fru-AB</strain>
    </source>
</reference>
<dbReference type="InterPro" id="IPR007485">
    <property type="entry name" value="LPS_assembly_LptE"/>
</dbReference>
<keyword evidence="2" id="KW-1185">Reference proteome</keyword>
<reference evidence="2" key="1">
    <citation type="submission" date="2015-02" db="EMBL/GenBank/DDBJ databases">
        <title>Description and complete genome sequence of the first cultured representative of the subdivision 5 of the Verrucomicrobia phylum.</title>
        <authorList>
            <person name="Spring S."/>
            <person name="Bunk B."/>
            <person name="Sproer C."/>
            <person name="Klenk H.-P."/>
        </authorList>
    </citation>
    <scope>NUCLEOTIDE SEQUENCE [LARGE SCALE GENOMIC DNA]</scope>
    <source>
        <strain evidence="2">L21-Fru-AB</strain>
    </source>
</reference>
<proteinExistence type="predicted"/>
<dbReference type="AlphaFoldDB" id="A0A0G3EC18"/>
<dbReference type="Proteomes" id="UP000035268">
    <property type="component" value="Chromosome"/>
</dbReference>
<evidence type="ECO:0008006" key="3">
    <source>
        <dbReference type="Google" id="ProtNLM"/>
    </source>
</evidence>